<dbReference type="FunFam" id="2.60.120.330:FF:000014">
    <property type="entry name" value="Gibberellin 2-beta-dioxygenase 1"/>
    <property type="match status" value="1"/>
</dbReference>
<sequence>MHLLENPPLLRLPYSQLHFQNSSVLPSFLKAMVVLANQVDQISLLGAPKPDAYFSGIPVINLAETGSADAIVKACQEFGFFKVINHGIPIDIMAKLEEEAVKFFSLPQVEKEKSGPPNPFGYGNKSIGPNGDVGWVEYLLFAVTSKPFSYTSMPVLQEPSAISFRSALNEYISAARKLASEVLELMAEGLKIEPRNVFSKLVMDETSDEIFRLNHYPPCPLLQGLNCSLTGFGEHTDPQIISVLRSNDTQGLEIALRDGSWVSVPSDQESFFINIGDSLQVMTNGRFKSVRHRVLANGLKSRVSMIYFGGPPQTQRIAPLTQLMGEGEQSLYREFTWEEYKKAAYKSRLADYRLGQFEK</sequence>
<dbReference type="GO" id="GO:0046872">
    <property type="term" value="F:metal ion binding"/>
    <property type="evidence" value="ECO:0007669"/>
    <property type="project" value="UniProtKB-KW"/>
</dbReference>
<dbReference type="InterPro" id="IPR050231">
    <property type="entry name" value="Iron_ascorbate_oxido_reductase"/>
</dbReference>
<comment type="cofactor">
    <cofactor evidence="1">
        <name>L-ascorbate</name>
        <dbReference type="ChEBI" id="CHEBI:38290"/>
    </cofactor>
</comment>
<dbReference type="PANTHER" id="PTHR47990">
    <property type="entry name" value="2-OXOGLUTARATE (2OG) AND FE(II)-DEPENDENT OXYGENASE SUPERFAMILY PROTEIN-RELATED"/>
    <property type="match status" value="1"/>
</dbReference>
<dbReference type="GeneID" id="103709450"/>
<evidence type="ECO:0000259" key="10">
    <source>
        <dbReference type="PROSITE" id="PS51471"/>
    </source>
</evidence>
<evidence type="ECO:0000313" key="12">
    <source>
        <dbReference type="RefSeq" id="XP_008792996.2"/>
    </source>
</evidence>
<name>A0A8B7C6W4_PHODC</name>
<comment type="similarity">
    <text evidence="7">Belongs to the iron/ascorbate-dependent oxidoreductase family. GA2OX subfamily.</text>
</comment>
<reference evidence="11" key="1">
    <citation type="journal article" date="2019" name="Nat. Commun.">
        <title>Genome-wide association mapping of date palm fruit traits.</title>
        <authorList>
            <person name="Hazzouri K.M."/>
            <person name="Gros-Balthazard M."/>
            <person name="Flowers J.M."/>
            <person name="Copetti D."/>
            <person name="Lemansour A."/>
            <person name="Lebrun M."/>
            <person name="Masmoudi K."/>
            <person name="Ferrand S."/>
            <person name="Dhar M.I."/>
            <person name="Fresquez Z.A."/>
            <person name="Rosas U."/>
            <person name="Zhang J."/>
            <person name="Talag J."/>
            <person name="Lee S."/>
            <person name="Kudrna D."/>
            <person name="Powell R.F."/>
            <person name="Leitch I.J."/>
            <person name="Krueger R.R."/>
            <person name="Wing R.A."/>
            <person name="Amiri K.M.A."/>
            <person name="Purugganan M.D."/>
        </authorList>
    </citation>
    <scope>NUCLEOTIDE SEQUENCE [LARGE SCALE GENOMIC DNA]</scope>
    <source>
        <strain evidence="11">cv. Khalas</strain>
    </source>
</reference>
<organism evidence="11 12">
    <name type="scientific">Phoenix dactylifera</name>
    <name type="common">Date palm</name>
    <dbReference type="NCBI Taxonomy" id="42345"/>
    <lineage>
        <taxon>Eukaryota</taxon>
        <taxon>Viridiplantae</taxon>
        <taxon>Streptophyta</taxon>
        <taxon>Embryophyta</taxon>
        <taxon>Tracheophyta</taxon>
        <taxon>Spermatophyta</taxon>
        <taxon>Magnoliopsida</taxon>
        <taxon>Liliopsida</taxon>
        <taxon>Arecaceae</taxon>
        <taxon>Coryphoideae</taxon>
        <taxon>Phoeniceae</taxon>
        <taxon>Phoenix</taxon>
    </lineage>
</organism>
<evidence type="ECO:0000256" key="7">
    <source>
        <dbReference type="ARBA" id="ARBA00061282"/>
    </source>
</evidence>
<dbReference type="InterPro" id="IPR027443">
    <property type="entry name" value="IPNS-like_sf"/>
</dbReference>
<dbReference type="InterPro" id="IPR044861">
    <property type="entry name" value="IPNS-like_FE2OG_OXY"/>
</dbReference>
<evidence type="ECO:0000256" key="5">
    <source>
        <dbReference type="ARBA" id="ARBA00023004"/>
    </source>
</evidence>
<evidence type="ECO:0000313" key="11">
    <source>
        <dbReference type="Proteomes" id="UP000228380"/>
    </source>
</evidence>
<keyword evidence="5 9" id="KW-0408">Iron</keyword>
<keyword evidence="3" id="KW-0223">Dioxygenase</keyword>
<evidence type="ECO:0000256" key="4">
    <source>
        <dbReference type="ARBA" id="ARBA00023002"/>
    </source>
</evidence>
<dbReference type="GO" id="GO:0045543">
    <property type="term" value="F:gibberellin 2-beta-dioxygenase activity"/>
    <property type="evidence" value="ECO:0007669"/>
    <property type="project" value="UniProtKB-EC"/>
</dbReference>
<dbReference type="EC" id="1.14.11.13" evidence="8"/>
<gene>
    <name evidence="12" type="primary">LOC103709450</name>
</gene>
<dbReference type="Proteomes" id="UP000228380">
    <property type="component" value="Chromosome 11"/>
</dbReference>
<dbReference type="OrthoDB" id="288590at2759"/>
<dbReference type="InterPro" id="IPR005123">
    <property type="entry name" value="Oxoglu/Fe-dep_dioxygenase_dom"/>
</dbReference>
<evidence type="ECO:0000256" key="9">
    <source>
        <dbReference type="RuleBase" id="RU003682"/>
    </source>
</evidence>
<dbReference type="Pfam" id="PF03171">
    <property type="entry name" value="2OG-FeII_Oxy"/>
    <property type="match status" value="1"/>
</dbReference>
<evidence type="ECO:0000256" key="2">
    <source>
        <dbReference type="ARBA" id="ARBA00022723"/>
    </source>
</evidence>
<dbReference type="RefSeq" id="XP_008792996.2">
    <property type="nucleotide sequence ID" value="XM_008794774.2"/>
</dbReference>
<evidence type="ECO:0000256" key="1">
    <source>
        <dbReference type="ARBA" id="ARBA00001961"/>
    </source>
</evidence>
<dbReference type="InterPro" id="IPR026992">
    <property type="entry name" value="DIOX_N"/>
</dbReference>
<dbReference type="PRINTS" id="PR00682">
    <property type="entry name" value="IPNSYNTHASE"/>
</dbReference>
<protein>
    <recommendedName>
        <fullName evidence="8">gibberellin 2beta-dioxygenase</fullName>
        <ecNumber evidence="8">1.14.11.13</ecNumber>
    </recommendedName>
</protein>
<dbReference type="KEGG" id="pda:103709450"/>
<evidence type="ECO:0000256" key="8">
    <source>
        <dbReference type="ARBA" id="ARBA00066708"/>
    </source>
</evidence>
<reference evidence="12" key="2">
    <citation type="submission" date="2025-08" db="UniProtKB">
        <authorList>
            <consortium name="RefSeq"/>
        </authorList>
    </citation>
    <scope>IDENTIFICATION</scope>
    <source>
        <tissue evidence="12">Young leaves</tissue>
    </source>
</reference>
<evidence type="ECO:0000256" key="3">
    <source>
        <dbReference type="ARBA" id="ARBA00022964"/>
    </source>
</evidence>
<proteinExistence type="inferred from homology"/>
<keyword evidence="11" id="KW-1185">Reference proteome</keyword>
<dbReference type="Gene3D" id="2.60.120.330">
    <property type="entry name" value="B-lactam Antibiotic, Isopenicillin N Synthase, Chain"/>
    <property type="match status" value="1"/>
</dbReference>
<dbReference type="SUPFAM" id="SSF51197">
    <property type="entry name" value="Clavaminate synthase-like"/>
    <property type="match status" value="1"/>
</dbReference>
<keyword evidence="4 9" id="KW-0560">Oxidoreductase</keyword>
<feature type="domain" description="Fe2OG dioxygenase" evidence="10">
    <location>
        <begin position="206"/>
        <end position="311"/>
    </location>
</feature>
<accession>A0A8B7C6W4</accession>
<dbReference type="AlphaFoldDB" id="A0A8B7C6W4"/>
<comment type="catalytic activity">
    <reaction evidence="6">
        <text>gibberellin A1 + 2-oxoglutarate + O2 = gibberellin A8 + succinate + CO2</text>
        <dbReference type="Rhea" id="RHEA:15005"/>
        <dbReference type="ChEBI" id="CHEBI:15379"/>
        <dbReference type="ChEBI" id="CHEBI:16526"/>
        <dbReference type="ChEBI" id="CHEBI:16810"/>
        <dbReference type="ChEBI" id="CHEBI:30031"/>
        <dbReference type="ChEBI" id="CHEBI:58524"/>
        <dbReference type="ChEBI" id="CHEBI:58594"/>
        <dbReference type="EC" id="1.14.11.13"/>
    </reaction>
</comment>
<dbReference type="Pfam" id="PF14226">
    <property type="entry name" value="DIOX_N"/>
    <property type="match status" value="1"/>
</dbReference>
<keyword evidence="2 9" id="KW-0479">Metal-binding</keyword>
<evidence type="ECO:0000256" key="6">
    <source>
        <dbReference type="ARBA" id="ARBA00052204"/>
    </source>
</evidence>
<dbReference type="PROSITE" id="PS51471">
    <property type="entry name" value="FE2OG_OXY"/>
    <property type="match status" value="1"/>
</dbReference>